<evidence type="ECO:0000313" key="1">
    <source>
        <dbReference type="EnsemblMetazoa" id="CJA42534.1"/>
    </source>
</evidence>
<sequence length="129" mass="14318">MLHNSFSYGERPGNNFGQIEELDVRTPRNEVTEVNISAIWKTAVEARCQIIGWLSRSALLRSKEAPISDGNGTERDCFRDLQGVDISKPILPPSSGSDAFTDVDTNSGLRRTVEYVPSVVGTCRRLTEF</sequence>
<keyword evidence="2" id="KW-1185">Reference proteome</keyword>
<reference evidence="1" key="2">
    <citation type="submission" date="2022-06" db="UniProtKB">
        <authorList>
            <consortium name="EnsemblMetazoa"/>
        </authorList>
    </citation>
    <scope>IDENTIFICATION</scope>
    <source>
        <strain evidence="1">DF5081</strain>
    </source>
</reference>
<accession>A0A8R1IUG2</accession>
<dbReference type="AlphaFoldDB" id="A0A8R1IUG2"/>
<organism evidence="1 2">
    <name type="scientific">Caenorhabditis japonica</name>
    <dbReference type="NCBI Taxonomy" id="281687"/>
    <lineage>
        <taxon>Eukaryota</taxon>
        <taxon>Metazoa</taxon>
        <taxon>Ecdysozoa</taxon>
        <taxon>Nematoda</taxon>
        <taxon>Chromadorea</taxon>
        <taxon>Rhabditida</taxon>
        <taxon>Rhabditina</taxon>
        <taxon>Rhabditomorpha</taxon>
        <taxon>Rhabditoidea</taxon>
        <taxon>Rhabditidae</taxon>
        <taxon>Peloderinae</taxon>
        <taxon>Caenorhabditis</taxon>
    </lineage>
</organism>
<dbReference type="EnsemblMetazoa" id="CJA42534.1">
    <property type="protein sequence ID" value="CJA42534.1"/>
    <property type="gene ID" value="WBGene00218382"/>
</dbReference>
<name>A0A8R1IUG2_CAEJA</name>
<proteinExistence type="predicted"/>
<reference evidence="2" key="1">
    <citation type="submission" date="2010-08" db="EMBL/GenBank/DDBJ databases">
        <authorList>
            <consortium name="Caenorhabditis japonica Sequencing Consortium"/>
            <person name="Wilson R.K."/>
        </authorList>
    </citation>
    <scope>NUCLEOTIDE SEQUENCE [LARGE SCALE GENOMIC DNA]</scope>
    <source>
        <strain evidence="2">DF5081</strain>
    </source>
</reference>
<evidence type="ECO:0000313" key="2">
    <source>
        <dbReference type="Proteomes" id="UP000005237"/>
    </source>
</evidence>
<dbReference type="Proteomes" id="UP000005237">
    <property type="component" value="Unassembled WGS sequence"/>
</dbReference>
<protein>
    <submittedName>
        <fullName evidence="1">Uncharacterized protein</fullName>
    </submittedName>
</protein>